<dbReference type="EMBL" id="CP046401">
    <property type="protein sequence ID" value="QGY46907.1"/>
    <property type="molecule type" value="Genomic_DNA"/>
</dbReference>
<dbReference type="Gene3D" id="2.60.120.560">
    <property type="entry name" value="Exo-inulinase, domain 1"/>
    <property type="match status" value="1"/>
</dbReference>
<dbReference type="RefSeq" id="WP_158870256.1">
    <property type="nucleotide sequence ID" value="NZ_CP046401.1"/>
</dbReference>
<dbReference type="Proteomes" id="UP000428260">
    <property type="component" value="Chromosome"/>
</dbReference>
<dbReference type="GO" id="GO:0016787">
    <property type="term" value="F:hydrolase activity"/>
    <property type="evidence" value="ECO:0007669"/>
    <property type="project" value="InterPro"/>
</dbReference>
<dbReference type="AlphaFoldDB" id="A0A6I6K304"/>
<proteinExistence type="predicted"/>
<reference evidence="2 3" key="1">
    <citation type="submission" date="2019-11" db="EMBL/GenBank/DDBJ databases">
        <authorList>
            <person name="Zheng R.K."/>
            <person name="Sun C.M."/>
        </authorList>
    </citation>
    <scope>NUCLEOTIDE SEQUENCE [LARGE SCALE GENOMIC DNA]</scope>
    <source>
        <strain evidence="2 3">WC007</strain>
    </source>
</reference>
<dbReference type="Pfam" id="PF06439">
    <property type="entry name" value="3keto-disac_hyd"/>
    <property type="match status" value="1"/>
</dbReference>
<keyword evidence="3" id="KW-1185">Reference proteome</keyword>
<evidence type="ECO:0000313" key="2">
    <source>
        <dbReference type="EMBL" id="QGY46907.1"/>
    </source>
</evidence>
<accession>A0A6I6K304</accession>
<organism evidence="2 3">
    <name type="scientific">Maribellus comscasis</name>
    <dbReference type="NCBI Taxonomy" id="2681766"/>
    <lineage>
        <taxon>Bacteria</taxon>
        <taxon>Pseudomonadati</taxon>
        <taxon>Bacteroidota</taxon>
        <taxon>Bacteroidia</taxon>
        <taxon>Marinilabiliales</taxon>
        <taxon>Prolixibacteraceae</taxon>
        <taxon>Maribellus</taxon>
    </lineage>
</organism>
<dbReference type="KEGG" id="mcos:GM418_25585"/>
<protein>
    <submittedName>
        <fullName evidence="2">DUF1080 domain-containing protein</fullName>
    </submittedName>
</protein>
<sequence>MKSSKIFVTAILCITVLTGWAQNSKNGFFGMWTIAIENGSVGWLSVNDDKGYLDAELLWQGGSVVPVANVYFEDENTLVVTRSQERPVNRDDEDGRKFVVTQTYRFTRNGDKATGVAVFPSRDRMSINKTKFEAWKLPPVSATPDLSKVKYGKSVKLFNGKNLDGWRLINPKQANGFKVIDGALVNDPVQKEGEHISYGNLRTEDEFEDFNLKLEVNIPEHNNSGVYLRGMYEIQVFDSYGKPLDSHNMGALYSRVTPSVNAEKPAGQWQTLDITLCDRHVTVVLNGTTIIDNQPAYGPTGGAIIADVFKPGPIYLQGDHGKVSYRNIVLTPIVK</sequence>
<feature type="domain" description="3-keto-alpha-glucoside-1,2-lyase/3-keto-2-hydroxy-glucal hydratase" evidence="1">
    <location>
        <begin position="154"/>
        <end position="330"/>
    </location>
</feature>
<dbReference type="InterPro" id="IPR010496">
    <property type="entry name" value="AL/BT2_dom"/>
</dbReference>
<gene>
    <name evidence="2" type="ORF">GM418_25585</name>
</gene>
<name>A0A6I6K304_9BACT</name>
<evidence type="ECO:0000259" key="1">
    <source>
        <dbReference type="Pfam" id="PF06439"/>
    </source>
</evidence>
<evidence type="ECO:0000313" key="3">
    <source>
        <dbReference type="Proteomes" id="UP000428260"/>
    </source>
</evidence>